<dbReference type="InterPro" id="IPR028994">
    <property type="entry name" value="Integrin_alpha_N"/>
</dbReference>
<accession>A0ABR5JAT7</accession>
<feature type="non-terminal residue" evidence="2">
    <location>
        <position position="1"/>
    </location>
</feature>
<evidence type="ECO:0000256" key="1">
    <source>
        <dbReference type="ARBA" id="ARBA00022729"/>
    </source>
</evidence>
<dbReference type="InterPro" id="IPR013517">
    <property type="entry name" value="FG-GAP"/>
</dbReference>
<reference evidence="2 3" key="1">
    <citation type="submission" date="2015-07" db="EMBL/GenBank/DDBJ databases">
        <authorList>
            <person name="Ju K.-S."/>
            <person name="Doroghazi J.R."/>
            <person name="Metcalf W.W."/>
        </authorList>
    </citation>
    <scope>NUCLEOTIDE SEQUENCE [LARGE SCALE GENOMIC DNA]</scope>
    <source>
        <strain evidence="2 3">NRRL B-3589</strain>
    </source>
</reference>
<proteinExistence type="predicted"/>
<organism evidence="2 3">
    <name type="scientific">Streptomyces varsoviensis</name>
    <dbReference type="NCBI Taxonomy" id="67373"/>
    <lineage>
        <taxon>Bacteria</taxon>
        <taxon>Bacillati</taxon>
        <taxon>Actinomycetota</taxon>
        <taxon>Actinomycetes</taxon>
        <taxon>Kitasatosporales</taxon>
        <taxon>Streptomycetaceae</taxon>
        <taxon>Streptomyces</taxon>
    </lineage>
</organism>
<dbReference type="PANTHER" id="PTHR44103">
    <property type="entry name" value="PROPROTEIN CONVERTASE P"/>
    <property type="match status" value="1"/>
</dbReference>
<name>A0ABR5JAT7_9ACTN</name>
<evidence type="ECO:0008006" key="4">
    <source>
        <dbReference type="Google" id="ProtNLM"/>
    </source>
</evidence>
<dbReference type="SUPFAM" id="SSF69318">
    <property type="entry name" value="Integrin alpha N-terminal domain"/>
    <property type="match status" value="1"/>
</dbReference>
<protein>
    <recommendedName>
        <fullName evidence="4">ATP/GTP-binding protein</fullName>
    </recommendedName>
</protein>
<dbReference type="EMBL" id="LGUT01000672">
    <property type="protein sequence ID" value="KOG90524.1"/>
    <property type="molecule type" value="Genomic_DNA"/>
</dbReference>
<keyword evidence="1" id="KW-0732">Signal</keyword>
<dbReference type="Proteomes" id="UP000037020">
    <property type="component" value="Unassembled WGS sequence"/>
</dbReference>
<evidence type="ECO:0000313" key="3">
    <source>
        <dbReference type="Proteomes" id="UP000037020"/>
    </source>
</evidence>
<dbReference type="PANTHER" id="PTHR44103:SF1">
    <property type="entry name" value="PROPROTEIN CONVERTASE P"/>
    <property type="match status" value="1"/>
</dbReference>
<keyword evidence="3" id="KW-1185">Reference proteome</keyword>
<evidence type="ECO:0000313" key="2">
    <source>
        <dbReference type="EMBL" id="KOG90524.1"/>
    </source>
</evidence>
<comment type="caution">
    <text evidence="2">The sequence shown here is derived from an EMBL/GenBank/DDBJ whole genome shotgun (WGS) entry which is preliminary data.</text>
</comment>
<dbReference type="Gene3D" id="2.40.128.340">
    <property type="match status" value="2"/>
</dbReference>
<sequence>WDSMQDLVAGDFDGDGKADLLAVERSTGKLFLYPGDGKGGVGGASTRKEIGTNWDSMHDLVAGDFNGDGKTDVVAVEQETGKLFLYPGDGKGGIGGGGNRKEIGTNWNTMQSLAAGDFNGDKKTDLFAVEKGTGKLFLYPGDGKGGIGGGSTRKEVGTNWDSMRGLTAGDFDGDGKTDLLAIENDTQKLFFYGGDGKGGIGGGSTRKEIGTNW</sequence>
<gene>
    <name evidence="2" type="ORF">ADK38_08250</name>
</gene>
<dbReference type="Pfam" id="PF13517">
    <property type="entry name" value="FG-GAP_3"/>
    <property type="match status" value="2"/>
</dbReference>